<keyword evidence="4" id="KW-1185">Reference proteome</keyword>
<dbReference type="EMBL" id="ML978074">
    <property type="protein sequence ID" value="KAF2011425.1"/>
    <property type="molecule type" value="Genomic_DNA"/>
</dbReference>
<feature type="chain" id="PRO_5025681856" evidence="2">
    <location>
        <begin position="21"/>
        <end position="360"/>
    </location>
</feature>
<evidence type="ECO:0000256" key="2">
    <source>
        <dbReference type="SAM" id="SignalP"/>
    </source>
</evidence>
<feature type="compositionally biased region" description="Pro residues" evidence="1">
    <location>
        <begin position="148"/>
        <end position="181"/>
    </location>
</feature>
<feature type="compositionally biased region" description="Low complexity" evidence="1">
    <location>
        <begin position="122"/>
        <end position="147"/>
    </location>
</feature>
<protein>
    <submittedName>
        <fullName evidence="3">Uncharacterized protein</fullName>
    </submittedName>
</protein>
<feature type="region of interest" description="Disordered" evidence="1">
    <location>
        <begin position="317"/>
        <end position="342"/>
    </location>
</feature>
<feature type="signal peptide" evidence="2">
    <location>
        <begin position="1"/>
        <end position="20"/>
    </location>
</feature>
<dbReference type="PRINTS" id="PR01217">
    <property type="entry name" value="PRICHEXTENSN"/>
</dbReference>
<evidence type="ECO:0000256" key="1">
    <source>
        <dbReference type="SAM" id="MobiDB-lite"/>
    </source>
</evidence>
<dbReference type="AlphaFoldDB" id="A0A6A5XE35"/>
<keyword evidence="2" id="KW-0732">Signal</keyword>
<evidence type="ECO:0000313" key="3">
    <source>
        <dbReference type="EMBL" id="KAF2011425.1"/>
    </source>
</evidence>
<feature type="region of interest" description="Disordered" evidence="1">
    <location>
        <begin position="99"/>
        <end position="186"/>
    </location>
</feature>
<dbReference type="Proteomes" id="UP000799778">
    <property type="component" value="Unassembled WGS sequence"/>
</dbReference>
<accession>A0A6A5XE35</accession>
<name>A0A6A5XE35_9PLEO</name>
<dbReference type="OrthoDB" id="5427732at2759"/>
<reference evidence="3" key="1">
    <citation type="journal article" date="2020" name="Stud. Mycol.">
        <title>101 Dothideomycetes genomes: a test case for predicting lifestyles and emergence of pathogens.</title>
        <authorList>
            <person name="Haridas S."/>
            <person name="Albert R."/>
            <person name="Binder M."/>
            <person name="Bloem J."/>
            <person name="Labutti K."/>
            <person name="Salamov A."/>
            <person name="Andreopoulos B."/>
            <person name="Baker S."/>
            <person name="Barry K."/>
            <person name="Bills G."/>
            <person name="Bluhm B."/>
            <person name="Cannon C."/>
            <person name="Castanera R."/>
            <person name="Culley D."/>
            <person name="Daum C."/>
            <person name="Ezra D."/>
            <person name="Gonzalez J."/>
            <person name="Henrissat B."/>
            <person name="Kuo A."/>
            <person name="Liang C."/>
            <person name="Lipzen A."/>
            <person name="Lutzoni F."/>
            <person name="Magnuson J."/>
            <person name="Mondo S."/>
            <person name="Nolan M."/>
            <person name="Ohm R."/>
            <person name="Pangilinan J."/>
            <person name="Park H.-J."/>
            <person name="Ramirez L."/>
            <person name="Alfaro M."/>
            <person name="Sun H."/>
            <person name="Tritt A."/>
            <person name="Yoshinaga Y."/>
            <person name="Zwiers L.-H."/>
            <person name="Turgeon B."/>
            <person name="Goodwin S."/>
            <person name="Spatafora J."/>
            <person name="Crous P."/>
            <person name="Grigoriev I."/>
        </authorList>
    </citation>
    <scope>NUCLEOTIDE SEQUENCE</scope>
    <source>
        <strain evidence="3">CBS 175.79</strain>
    </source>
</reference>
<dbReference type="RefSeq" id="XP_033379764.1">
    <property type="nucleotide sequence ID" value="XM_033522711.1"/>
</dbReference>
<organism evidence="3 4">
    <name type="scientific">Aaosphaeria arxii CBS 175.79</name>
    <dbReference type="NCBI Taxonomy" id="1450172"/>
    <lineage>
        <taxon>Eukaryota</taxon>
        <taxon>Fungi</taxon>
        <taxon>Dikarya</taxon>
        <taxon>Ascomycota</taxon>
        <taxon>Pezizomycotina</taxon>
        <taxon>Dothideomycetes</taxon>
        <taxon>Pleosporomycetidae</taxon>
        <taxon>Pleosporales</taxon>
        <taxon>Pleosporales incertae sedis</taxon>
        <taxon>Aaosphaeria</taxon>
    </lineage>
</organism>
<feature type="compositionally biased region" description="Polar residues" evidence="1">
    <location>
        <begin position="317"/>
        <end position="336"/>
    </location>
</feature>
<proteinExistence type="predicted"/>
<evidence type="ECO:0000313" key="4">
    <source>
        <dbReference type="Proteomes" id="UP000799778"/>
    </source>
</evidence>
<gene>
    <name evidence="3" type="ORF">BU24DRAFT_280807</name>
</gene>
<sequence>MRSFFRGLILALPLAATVVCDEPNSPTKEINSIYHNAHEAFQDLLNALPEESLHAALNSLGKFKDGVFQSDRHGVERVHIDNPPLATKLIVDAIQDLRKRQNPPPAPSNGTEPSTPPPSSPTAPDEPNQTPSQTPTQTPDETPVQTPSTPPPSSNPPPPTQDSTPPPSQPPTTNSPPPPPSSSQESAVIVPVPITQTDSAGQPTVISSAILSQPTASVVVPVTRTNEQGQTQVVSESRPAVIFTATDTAGQPFVTTSAVDFAPTKGQVLTRTNSRGSTFLTTYTPDGGKVSSIVLITTTGDNGQPSVVTSYTFVDPAASQTNGEQPTGTQSGNPRLQSKGAAGQNKAMGAAFVGLLAFLA</sequence>
<dbReference type="GeneID" id="54280108"/>